<gene>
    <name evidence="2" type="ORF">J2Z66_006416</name>
</gene>
<keyword evidence="1" id="KW-0472">Membrane</keyword>
<name>A0ABS4J4L9_9BACL</name>
<dbReference type="RefSeq" id="WP_209976606.1">
    <property type="nucleotide sequence ID" value="NZ_JAGGLB010000028.1"/>
</dbReference>
<accession>A0ABS4J4L9</accession>
<comment type="caution">
    <text evidence="2">The sequence shown here is derived from an EMBL/GenBank/DDBJ whole genome shotgun (WGS) entry which is preliminary data.</text>
</comment>
<keyword evidence="3" id="KW-1185">Reference proteome</keyword>
<keyword evidence="1" id="KW-0812">Transmembrane</keyword>
<evidence type="ECO:0000313" key="2">
    <source>
        <dbReference type="EMBL" id="MBP1994776.1"/>
    </source>
</evidence>
<reference evidence="2 3" key="1">
    <citation type="submission" date="2021-03" db="EMBL/GenBank/DDBJ databases">
        <title>Genomic Encyclopedia of Type Strains, Phase IV (KMG-IV): sequencing the most valuable type-strain genomes for metagenomic binning, comparative biology and taxonomic classification.</title>
        <authorList>
            <person name="Goeker M."/>
        </authorList>
    </citation>
    <scope>NUCLEOTIDE SEQUENCE [LARGE SCALE GENOMIC DNA]</scope>
    <source>
        <strain evidence="2 3">DSM 26048</strain>
    </source>
</reference>
<keyword evidence="1" id="KW-1133">Transmembrane helix</keyword>
<feature type="transmembrane region" description="Helical" evidence="1">
    <location>
        <begin position="6"/>
        <end position="26"/>
    </location>
</feature>
<evidence type="ECO:0000313" key="3">
    <source>
        <dbReference type="Proteomes" id="UP001519287"/>
    </source>
</evidence>
<sequence length="177" mass="19774">MKLRLLPVAISVIVSFVILFGGWFAYHSLAMEQPLTGVINKLPGVEHSSIAMNSAQVKIELTLKEDADLREIVRNINLEGASIVGKRQLVIKPVGNTSPELEAWWSKALFDVAQAMENRQYSDIPKNLEELALSDQGMKVDTQMDDSYVYVRLTDGTNSKFLMLPRISAKIGVWPNE</sequence>
<proteinExistence type="predicted"/>
<protein>
    <submittedName>
        <fullName evidence="2">Uncharacterized protein</fullName>
    </submittedName>
</protein>
<dbReference type="EMBL" id="JAGGLB010000028">
    <property type="protein sequence ID" value="MBP1994776.1"/>
    <property type="molecule type" value="Genomic_DNA"/>
</dbReference>
<evidence type="ECO:0000256" key="1">
    <source>
        <dbReference type="SAM" id="Phobius"/>
    </source>
</evidence>
<organism evidence="2 3">
    <name type="scientific">Paenibacillus eucommiae</name>
    <dbReference type="NCBI Taxonomy" id="1355755"/>
    <lineage>
        <taxon>Bacteria</taxon>
        <taxon>Bacillati</taxon>
        <taxon>Bacillota</taxon>
        <taxon>Bacilli</taxon>
        <taxon>Bacillales</taxon>
        <taxon>Paenibacillaceae</taxon>
        <taxon>Paenibacillus</taxon>
    </lineage>
</organism>
<dbReference type="Proteomes" id="UP001519287">
    <property type="component" value="Unassembled WGS sequence"/>
</dbReference>